<dbReference type="Proteomes" id="UP000256431">
    <property type="component" value="Unassembled WGS sequence"/>
</dbReference>
<evidence type="ECO:0000313" key="4">
    <source>
        <dbReference type="Proteomes" id="UP000256431"/>
    </source>
</evidence>
<gene>
    <name evidence="3" type="ORF">DXI23_18000</name>
</gene>
<evidence type="ECO:0000313" key="3">
    <source>
        <dbReference type="EMBL" id="RDU39578.1"/>
    </source>
</evidence>
<dbReference type="RefSeq" id="WP_104271517.1">
    <property type="nucleotide sequence ID" value="NZ_PSSW01000010.1"/>
</dbReference>
<reference evidence="3 4" key="1">
    <citation type="submission" date="2018-08" db="EMBL/GenBank/DDBJ databases">
        <title>Genome sequence of Marinobacter flavimaris KCTC 12185.</title>
        <authorList>
            <person name="Chun J."/>
            <person name="Kim B.-Y."/>
            <person name="Choi S.-B."/>
            <person name="Kwak M.-J."/>
        </authorList>
    </citation>
    <scope>NUCLEOTIDE SEQUENCE [LARGE SCALE GENOMIC DNA]</scope>
    <source>
        <strain evidence="3 4">KCTC 12185</strain>
    </source>
</reference>
<dbReference type="AlphaFoldDB" id="A0A3D8GYN5"/>
<evidence type="ECO:0000259" key="2">
    <source>
        <dbReference type="Pfam" id="PF07589"/>
    </source>
</evidence>
<sequence>MKLSKMKIAAVSTMAGLMFSVSAHSALISCNTDPTINYMQISDTQASACLASGVGNLNGNPASDLFLTGAGSDYELASKSDSSNPYNLSYGSDPNTWEFDSNFWNDYSEAALGFKFGTGNQPDEWFVFSLQSLVSSGQWSFITGSDIRPTGGGLSHMNLYGKKGDFTVPEPGAVALLGLGLVGLTIARRKKKAA</sequence>
<dbReference type="EMBL" id="QRDH01000010">
    <property type="protein sequence ID" value="RDU39578.1"/>
    <property type="molecule type" value="Genomic_DNA"/>
</dbReference>
<name>A0A3D8GYN5_9GAMM</name>
<organism evidence="3 4">
    <name type="scientific">Marinobacter flavimaris</name>
    <dbReference type="NCBI Taxonomy" id="262076"/>
    <lineage>
        <taxon>Bacteria</taxon>
        <taxon>Pseudomonadati</taxon>
        <taxon>Pseudomonadota</taxon>
        <taxon>Gammaproteobacteria</taxon>
        <taxon>Pseudomonadales</taxon>
        <taxon>Marinobacteraceae</taxon>
        <taxon>Marinobacter</taxon>
    </lineage>
</organism>
<dbReference type="InterPro" id="IPR013424">
    <property type="entry name" value="Ice-binding_C"/>
</dbReference>
<protein>
    <submittedName>
        <fullName evidence="3">PEP-CTERM sorting domain-containing protein</fullName>
    </submittedName>
</protein>
<feature type="domain" description="Ice-binding protein C-terminal" evidence="2">
    <location>
        <begin position="167"/>
        <end position="189"/>
    </location>
</feature>
<dbReference type="PROSITE" id="PS51257">
    <property type="entry name" value="PROKAR_LIPOPROTEIN"/>
    <property type="match status" value="1"/>
</dbReference>
<keyword evidence="4" id="KW-1185">Reference proteome</keyword>
<feature type="chain" id="PRO_5017617550" evidence="1">
    <location>
        <begin position="26"/>
        <end position="194"/>
    </location>
</feature>
<keyword evidence="1" id="KW-0732">Signal</keyword>
<comment type="caution">
    <text evidence="3">The sequence shown here is derived from an EMBL/GenBank/DDBJ whole genome shotgun (WGS) entry which is preliminary data.</text>
</comment>
<evidence type="ECO:0000256" key="1">
    <source>
        <dbReference type="SAM" id="SignalP"/>
    </source>
</evidence>
<feature type="signal peptide" evidence="1">
    <location>
        <begin position="1"/>
        <end position="25"/>
    </location>
</feature>
<proteinExistence type="predicted"/>
<dbReference type="NCBIfam" id="TIGR02595">
    <property type="entry name" value="PEP_CTERM"/>
    <property type="match status" value="1"/>
</dbReference>
<accession>A0A3D8GYN5</accession>
<dbReference type="Pfam" id="PF07589">
    <property type="entry name" value="PEP-CTERM"/>
    <property type="match status" value="1"/>
</dbReference>